<dbReference type="EMBL" id="JALHLF010000120">
    <property type="protein sequence ID" value="MCJ2184607.1"/>
    <property type="molecule type" value="Genomic_DNA"/>
</dbReference>
<dbReference type="InterPro" id="IPR038717">
    <property type="entry name" value="Tc1-like_DDE_dom"/>
</dbReference>
<dbReference type="Pfam" id="PF13358">
    <property type="entry name" value="DDE_3"/>
    <property type="match status" value="1"/>
</dbReference>
<dbReference type="Proteomes" id="UP001162881">
    <property type="component" value="Unassembled WGS sequence"/>
</dbReference>
<dbReference type="InterPro" id="IPR009057">
    <property type="entry name" value="Homeodomain-like_sf"/>
</dbReference>
<reference evidence="2" key="1">
    <citation type="submission" date="2022-03" db="EMBL/GenBank/DDBJ databases">
        <title>Identification of a novel bacterium isolated from mangrove sediments.</title>
        <authorList>
            <person name="Pan X."/>
        </authorList>
    </citation>
    <scope>NUCLEOTIDE SEQUENCE</scope>
    <source>
        <strain evidence="2">B1949</strain>
    </source>
</reference>
<dbReference type="PANTHER" id="PTHR46564:SF1">
    <property type="entry name" value="TRANSPOSASE"/>
    <property type="match status" value="1"/>
</dbReference>
<name>A0ABT0BHT6_9SPHN</name>
<dbReference type="PANTHER" id="PTHR46564">
    <property type="entry name" value="TRANSPOSASE"/>
    <property type="match status" value="1"/>
</dbReference>
<protein>
    <submittedName>
        <fullName evidence="2">IS630 family transposase</fullName>
    </submittedName>
</protein>
<comment type="caution">
    <text evidence="2">The sequence shown here is derived from an EMBL/GenBank/DDBJ whole genome shotgun (WGS) entry which is preliminary data.</text>
</comment>
<gene>
    <name evidence="2" type="ORF">MTR62_18210</name>
</gene>
<evidence type="ECO:0000313" key="2">
    <source>
        <dbReference type="EMBL" id="MCJ2184607.1"/>
    </source>
</evidence>
<dbReference type="RefSeq" id="WP_244023613.1">
    <property type="nucleotide sequence ID" value="NZ_JALHLF010000120.1"/>
</dbReference>
<evidence type="ECO:0000313" key="3">
    <source>
        <dbReference type="Proteomes" id="UP001162881"/>
    </source>
</evidence>
<dbReference type="NCBIfam" id="NF033545">
    <property type="entry name" value="transpos_IS630"/>
    <property type="match status" value="1"/>
</dbReference>
<proteinExistence type="predicted"/>
<dbReference type="InterPro" id="IPR036397">
    <property type="entry name" value="RNaseH_sf"/>
</dbReference>
<keyword evidence="3" id="KW-1185">Reference proteome</keyword>
<organism evidence="2 3">
    <name type="scientific">Novosphingobium organovorum</name>
    <dbReference type="NCBI Taxonomy" id="2930092"/>
    <lineage>
        <taxon>Bacteria</taxon>
        <taxon>Pseudomonadati</taxon>
        <taxon>Pseudomonadota</taxon>
        <taxon>Alphaproteobacteria</taxon>
        <taxon>Sphingomonadales</taxon>
        <taxon>Sphingomonadaceae</taxon>
        <taxon>Novosphingobium</taxon>
    </lineage>
</organism>
<evidence type="ECO:0000259" key="1">
    <source>
        <dbReference type="Pfam" id="PF13358"/>
    </source>
</evidence>
<accession>A0ABT0BHT6</accession>
<dbReference type="InterPro" id="IPR047655">
    <property type="entry name" value="Transpos_IS630-like"/>
</dbReference>
<dbReference type="Gene3D" id="3.30.420.10">
    <property type="entry name" value="Ribonuclease H-like superfamily/Ribonuclease H"/>
    <property type="match status" value="1"/>
</dbReference>
<feature type="domain" description="Tc1-like transposase DDE" evidence="1">
    <location>
        <begin position="146"/>
        <end position="278"/>
    </location>
</feature>
<dbReference type="SUPFAM" id="SSF46689">
    <property type="entry name" value="Homeodomain-like"/>
    <property type="match status" value="1"/>
</dbReference>
<sequence length="315" mass="35556">MAHTLSMDLRTRLLAAVDDGLSCRTAAARFGVAPSTAIRWHAQRRETGDFAPKPQGGDMRSRRVEERADDILAIREARKDISLEELRTDLAGIGLTISVAGLHRFFARRGMTRKKKTGHAIEQDRPDVLKQRHAWFDGQLDLEPERLVFIDETWTATNMTRSHGRCAKGERLRMGFPHGHRKTTTLVAGLRMTGMVAPMVLDGPINGDWFEAYVTQVLIPELRPGDVVIMDNLSSRKRASVRERIEAAGATLRFLPPYSPDFNPIEKAFSRLKAMLRKIGERTVRGLWDQIGRLVDIFQPDECANYFSSCGYDPE</sequence>